<dbReference type="FunCoup" id="E2C395">
    <property type="interactions" value="1172"/>
</dbReference>
<evidence type="ECO:0000256" key="5">
    <source>
        <dbReference type="ARBA" id="ARBA00022723"/>
    </source>
</evidence>
<comment type="similarity">
    <text evidence="2 11">Belongs to the ZFPL1 family.</text>
</comment>
<evidence type="ECO:0000256" key="6">
    <source>
        <dbReference type="ARBA" id="ARBA00022771"/>
    </source>
</evidence>
<dbReference type="PhylomeDB" id="E2C395"/>
<keyword evidence="6 10" id="KW-0863">Zinc-finger</keyword>
<dbReference type="InterPro" id="IPR039043">
    <property type="entry name" value="ZFPL1"/>
</dbReference>
<sequence>MGLCKCPKRRVTNQFCFEHRVNVCEHCMVTSHPKCIVQSYLLWLHDNDYNPVCTLCSGQLSDGDCVRLTCYHMYHWACLDQYARDLPATTAPAGYICPVCRVCIFPQPKLVSPVADVLREKLATVNWARAGLGLPLLGDDREQKPEKEHPTIAVENFLYQNHTATTSSSPMVAMSRTSSIINPSTAVSNVHTANNQKLGPPYSVVNIDSSLGLSTQASRRVCEAYDDPKDVSFDHDENKYQRKSAIEWILRWWKLIPTKAPVRRRIASSLYKRYIVMVIVVIFFLVGLILLCSWLGKMATDGDPSFDVLANSNLKFGEKSMI</sequence>
<dbReference type="PANTHER" id="PTHR12981:SF0">
    <property type="entry name" value="ZINC FINGER PROTEIN-LIKE 1"/>
    <property type="match status" value="1"/>
</dbReference>
<feature type="transmembrane region" description="Helical" evidence="11">
    <location>
        <begin position="274"/>
        <end position="296"/>
    </location>
</feature>
<evidence type="ECO:0000256" key="2">
    <source>
        <dbReference type="ARBA" id="ARBA00005561"/>
    </source>
</evidence>
<dbReference type="SMART" id="SM00184">
    <property type="entry name" value="RING"/>
    <property type="match status" value="1"/>
</dbReference>
<dbReference type="STRING" id="610380.E2C395"/>
<reference evidence="13 14" key="1">
    <citation type="journal article" date="2010" name="Science">
        <title>Genomic comparison of the ants Camponotus floridanus and Harpegnathos saltator.</title>
        <authorList>
            <person name="Bonasio R."/>
            <person name="Zhang G."/>
            <person name="Ye C."/>
            <person name="Mutti N.S."/>
            <person name="Fang X."/>
            <person name="Qin N."/>
            <person name="Donahue G."/>
            <person name="Yang P."/>
            <person name="Li Q."/>
            <person name="Li C."/>
            <person name="Zhang P."/>
            <person name="Huang Z."/>
            <person name="Berger S.L."/>
            <person name="Reinberg D."/>
            <person name="Wang J."/>
            <person name="Liebig J."/>
        </authorList>
    </citation>
    <scope>NUCLEOTIDE SEQUENCE [LARGE SCALE GENOMIC DNA]</scope>
    <source>
        <strain evidence="13 14">R22 G/1</strain>
    </source>
</reference>
<evidence type="ECO:0000256" key="11">
    <source>
        <dbReference type="RuleBase" id="RU369078"/>
    </source>
</evidence>
<dbReference type="InterPro" id="IPR013083">
    <property type="entry name" value="Znf_RING/FYVE/PHD"/>
</dbReference>
<protein>
    <recommendedName>
        <fullName evidence="3 11">Zinc finger protein-like 1 homolog</fullName>
    </recommendedName>
</protein>
<evidence type="ECO:0000313" key="13">
    <source>
        <dbReference type="EMBL" id="EFN77627.1"/>
    </source>
</evidence>
<proteinExistence type="inferred from homology"/>
<evidence type="ECO:0000256" key="3">
    <source>
        <dbReference type="ARBA" id="ARBA00013701"/>
    </source>
</evidence>
<dbReference type="InterPro" id="IPR001841">
    <property type="entry name" value="Znf_RING"/>
</dbReference>
<dbReference type="OMA" id="IYKRYWI"/>
<keyword evidence="9 11" id="KW-0472">Membrane</keyword>
<gene>
    <name evidence="13" type="ORF">EAI_04094</name>
</gene>
<dbReference type="Gene3D" id="3.30.40.10">
    <property type="entry name" value="Zinc/RING finger domain, C3HC4 (zinc finger)"/>
    <property type="match status" value="1"/>
</dbReference>
<dbReference type="InterPro" id="IPR058730">
    <property type="entry name" value="U-box_ZFPL1-like"/>
</dbReference>
<dbReference type="InterPro" id="IPR058731">
    <property type="entry name" value="Znf-B_box_ZFPL1-like"/>
</dbReference>
<dbReference type="CDD" id="cd16487">
    <property type="entry name" value="mRING-H2-C3DHC3_ZFPL1"/>
    <property type="match status" value="1"/>
</dbReference>
<evidence type="ECO:0000256" key="10">
    <source>
        <dbReference type="PROSITE-ProRule" id="PRU00175"/>
    </source>
</evidence>
<evidence type="ECO:0000256" key="8">
    <source>
        <dbReference type="ARBA" id="ARBA00022989"/>
    </source>
</evidence>
<dbReference type="KEGG" id="hst:105189475"/>
<evidence type="ECO:0000256" key="7">
    <source>
        <dbReference type="ARBA" id="ARBA00022833"/>
    </source>
</evidence>
<evidence type="ECO:0000256" key="4">
    <source>
        <dbReference type="ARBA" id="ARBA00022692"/>
    </source>
</evidence>
<evidence type="ECO:0000259" key="12">
    <source>
        <dbReference type="PROSITE" id="PS50089"/>
    </source>
</evidence>
<dbReference type="GO" id="GO:0005794">
    <property type="term" value="C:Golgi apparatus"/>
    <property type="evidence" value="ECO:0007669"/>
    <property type="project" value="TreeGrafter"/>
</dbReference>
<dbReference type="GO" id="GO:0008270">
    <property type="term" value="F:zinc ion binding"/>
    <property type="evidence" value="ECO:0007669"/>
    <property type="project" value="UniProtKB-UniRule"/>
</dbReference>
<accession>E2C395</accession>
<dbReference type="Pfam" id="PF25998">
    <property type="entry name" value="U-box_ZFPL1"/>
    <property type="match status" value="1"/>
</dbReference>
<dbReference type="GO" id="GO:0016020">
    <property type="term" value="C:membrane"/>
    <property type="evidence" value="ECO:0007669"/>
    <property type="project" value="UniProtKB-SubCell"/>
</dbReference>
<keyword evidence="4 11" id="KW-0812">Transmembrane</keyword>
<comment type="subcellular location">
    <subcellularLocation>
        <location evidence="1 11">Membrane</location>
        <topology evidence="1 11">Single-pass membrane protein</topology>
    </subcellularLocation>
</comment>
<organism evidence="14">
    <name type="scientific">Harpegnathos saltator</name>
    <name type="common">Jerdon's jumping ant</name>
    <dbReference type="NCBI Taxonomy" id="610380"/>
    <lineage>
        <taxon>Eukaryota</taxon>
        <taxon>Metazoa</taxon>
        <taxon>Ecdysozoa</taxon>
        <taxon>Arthropoda</taxon>
        <taxon>Hexapoda</taxon>
        <taxon>Insecta</taxon>
        <taxon>Pterygota</taxon>
        <taxon>Neoptera</taxon>
        <taxon>Endopterygota</taxon>
        <taxon>Hymenoptera</taxon>
        <taxon>Apocrita</taxon>
        <taxon>Aculeata</taxon>
        <taxon>Formicoidea</taxon>
        <taxon>Formicidae</taxon>
        <taxon>Ponerinae</taxon>
        <taxon>Ponerini</taxon>
        <taxon>Harpegnathos</taxon>
    </lineage>
</organism>
<dbReference type="AlphaFoldDB" id="E2C395"/>
<name>E2C395_HARSA</name>
<dbReference type="Pfam" id="PF25993">
    <property type="entry name" value="zf-B_box_ZFPL1"/>
    <property type="match status" value="1"/>
</dbReference>
<keyword evidence="8 11" id="KW-1133">Transmembrane helix</keyword>
<dbReference type="SUPFAM" id="SSF57850">
    <property type="entry name" value="RING/U-box"/>
    <property type="match status" value="1"/>
</dbReference>
<keyword evidence="5 11" id="KW-0479">Metal-binding</keyword>
<dbReference type="EMBL" id="GL452292">
    <property type="protein sequence ID" value="EFN77627.1"/>
    <property type="molecule type" value="Genomic_DNA"/>
</dbReference>
<evidence type="ECO:0000256" key="1">
    <source>
        <dbReference type="ARBA" id="ARBA00004167"/>
    </source>
</evidence>
<feature type="domain" description="RING-type" evidence="12">
    <location>
        <begin position="53"/>
        <end position="101"/>
    </location>
</feature>
<dbReference type="Proteomes" id="UP000008237">
    <property type="component" value="Unassembled WGS sequence"/>
</dbReference>
<dbReference type="OrthoDB" id="1916590at2759"/>
<dbReference type="PANTHER" id="PTHR12981">
    <property type="entry name" value="ZINC FINGER PROTEIN-LIKE 1"/>
    <property type="match status" value="1"/>
</dbReference>
<evidence type="ECO:0000313" key="14">
    <source>
        <dbReference type="Proteomes" id="UP000008237"/>
    </source>
</evidence>
<dbReference type="PROSITE" id="PS50089">
    <property type="entry name" value="ZF_RING_2"/>
    <property type="match status" value="1"/>
</dbReference>
<dbReference type="InParanoid" id="E2C395"/>
<keyword evidence="14" id="KW-1185">Reference proteome</keyword>
<keyword evidence="7 11" id="KW-0862">Zinc</keyword>
<evidence type="ECO:0000256" key="9">
    <source>
        <dbReference type="ARBA" id="ARBA00023136"/>
    </source>
</evidence>